<comment type="similarity">
    <text evidence="1">Belongs to the methyltransferase superfamily. PrmA family.</text>
</comment>
<dbReference type="InterPro" id="IPR004498">
    <property type="entry name" value="Ribosomal_PrmA_MeTrfase"/>
</dbReference>
<evidence type="ECO:0000256" key="2">
    <source>
        <dbReference type="ARBA" id="ARBA00022490"/>
    </source>
</evidence>
<dbReference type="AlphaFoldDB" id="A0A3B0Y0D5"/>
<keyword evidence="3 6" id="KW-0489">Methyltransferase</keyword>
<dbReference type="GO" id="GO:0005840">
    <property type="term" value="C:ribosome"/>
    <property type="evidence" value="ECO:0007669"/>
    <property type="project" value="UniProtKB-KW"/>
</dbReference>
<dbReference type="CDD" id="cd02440">
    <property type="entry name" value="AdoMet_MTases"/>
    <property type="match status" value="1"/>
</dbReference>
<sequence>GDLDVETLSDWFEQHGAVSVTLVDAADQPLFEPAPGTTPLWSATRLTAMFDADTNSENLNLQISKKFGAATAKRVTQTQLEDQDWERVWLDQFHPMQFGENLWVCPAGKLPPHGENPVIVDLDPGLAFGTGTHATTALCLEWLDANPPRNLDVLDYGSGSGILAVAALKLGAAELWAVDIDNQALLSTQDNAARNGVETKLHTLLPAALPHRSYDLLLANILANPLMELTEDLAERVRPGGDIVLSGILLEQADAVRSTYAPLFHLSDTVEKDGWVRLHGTRI</sequence>
<dbReference type="PIRSF" id="PIRSF000401">
    <property type="entry name" value="RPL11_MTase"/>
    <property type="match status" value="1"/>
</dbReference>
<dbReference type="GO" id="GO:0005829">
    <property type="term" value="C:cytosol"/>
    <property type="evidence" value="ECO:0007669"/>
    <property type="project" value="TreeGrafter"/>
</dbReference>
<dbReference type="EMBL" id="UOFN01000027">
    <property type="protein sequence ID" value="VAW74108.1"/>
    <property type="molecule type" value="Genomic_DNA"/>
</dbReference>
<dbReference type="GO" id="GO:0016279">
    <property type="term" value="F:protein-lysine N-methyltransferase activity"/>
    <property type="evidence" value="ECO:0007669"/>
    <property type="project" value="TreeGrafter"/>
</dbReference>
<proteinExistence type="inferred from homology"/>
<feature type="non-terminal residue" evidence="6">
    <location>
        <position position="1"/>
    </location>
</feature>
<reference evidence="6" key="1">
    <citation type="submission" date="2018-06" db="EMBL/GenBank/DDBJ databases">
        <authorList>
            <person name="Zhirakovskaya E."/>
        </authorList>
    </citation>
    <scope>NUCLEOTIDE SEQUENCE</scope>
</reference>
<dbReference type="Gene3D" id="3.40.50.150">
    <property type="entry name" value="Vaccinia Virus protein VP39"/>
    <property type="match status" value="1"/>
</dbReference>
<name>A0A3B0Y0D5_9ZZZZ</name>
<dbReference type="SUPFAM" id="SSF53335">
    <property type="entry name" value="S-adenosyl-L-methionine-dependent methyltransferases"/>
    <property type="match status" value="1"/>
</dbReference>
<gene>
    <name evidence="6" type="ORF">MNBD_GAMMA15-1764</name>
</gene>
<protein>
    <submittedName>
        <fullName evidence="6">Ribosomal protein L11 methyltransferase</fullName>
    </submittedName>
</protein>
<keyword evidence="4 6" id="KW-0808">Transferase</keyword>
<dbReference type="PANTHER" id="PTHR43648">
    <property type="entry name" value="ELECTRON TRANSFER FLAVOPROTEIN BETA SUBUNIT LYSINE METHYLTRANSFERASE"/>
    <property type="match status" value="1"/>
</dbReference>
<dbReference type="InterPro" id="IPR029063">
    <property type="entry name" value="SAM-dependent_MTases_sf"/>
</dbReference>
<keyword evidence="6" id="KW-0687">Ribonucleoprotein</keyword>
<dbReference type="HAMAP" id="MF_00735">
    <property type="entry name" value="Methyltr_PrmA"/>
    <property type="match status" value="1"/>
</dbReference>
<evidence type="ECO:0000256" key="1">
    <source>
        <dbReference type="ARBA" id="ARBA00009741"/>
    </source>
</evidence>
<dbReference type="PANTHER" id="PTHR43648:SF1">
    <property type="entry name" value="ELECTRON TRANSFER FLAVOPROTEIN BETA SUBUNIT LYSINE METHYLTRANSFERASE"/>
    <property type="match status" value="1"/>
</dbReference>
<dbReference type="InterPro" id="IPR050078">
    <property type="entry name" value="Ribosomal_L11_MeTrfase_PrmA"/>
</dbReference>
<dbReference type="Pfam" id="PF06325">
    <property type="entry name" value="PrmA"/>
    <property type="match status" value="1"/>
</dbReference>
<organism evidence="6">
    <name type="scientific">hydrothermal vent metagenome</name>
    <dbReference type="NCBI Taxonomy" id="652676"/>
    <lineage>
        <taxon>unclassified sequences</taxon>
        <taxon>metagenomes</taxon>
        <taxon>ecological metagenomes</taxon>
    </lineage>
</organism>
<accession>A0A3B0Y0D5</accession>
<evidence type="ECO:0000256" key="3">
    <source>
        <dbReference type="ARBA" id="ARBA00022603"/>
    </source>
</evidence>
<keyword evidence="6" id="KW-0689">Ribosomal protein</keyword>
<dbReference type="GO" id="GO:0032259">
    <property type="term" value="P:methylation"/>
    <property type="evidence" value="ECO:0007669"/>
    <property type="project" value="UniProtKB-KW"/>
</dbReference>
<keyword evidence="2" id="KW-0963">Cytoplasm</keyword>
<evidence type="ECO:0000256" key="4">
    <source>
        <dbReference type="ARBA" id="ARBA00022679"/>
    </source>
</evidence>
<evidence type="ECO:0000256" key="5">
    <source>
        <dbReference type="ARBA" id="ARBA00022691"/>
    </source>
</evidence>
<keyword evidence="5" id="KW-0949">S-adenosyl-L-methionine</keyword>
<dbReference type="NCBIfam" id="TIGR00406">
    <property type="entry name" value="prmA"/>
    <property type="match status" value="1"/>
</dbReference>
<evidence type="ECO:0000313" key="6">
    <source>
        <dbReference type="EMBL" id="VAW74108.1"/>
    </source>
</evidence>